<keyword evidence="1" id="KW-0812">Transmembrane</keyword>
<proteinExistence type="predicted"/>
<accession>A0ABZ3FSB7</accession>
<name>A0ABZ3FSB7_9ACTN</name>
<dbReference type="EMBL" id="CP154795">
    <property type="protein sequence ID" value="XAN08292.1"/>
    <property type="molecule type" value="Genomic_DNA"/>
</dbReference>
<feature type="transmembrane region" description="Helical" evidence="1">
    <location>
        <begin position="7"/>
        <end position="27"/>
    </location>
</feature>
<gene>
    <name evidence="2" type="ORF">AADG42_13610</name>
</gene>
<evidence type="ECO:0000313" key="3">
    <source>
        <dbReference type="Proteomes" id="UP001442841"/>
    </source>
</evidence>
<dbReference type="InterPro" id="IPR003425">
    <property type="entry name" value="CCB3/YggT"/>
</dbReference>
<dbReference type="Pfam" id="PF02325">
    <property type="entry name" value="CCB3_YggT"/>
    <property type="match status" value="1"/>
</dbReference>
<reference evidence="2 3" key="1">
    <citation type="submission" date="2024-04" db="EMBL/GenBank/DDBJ databases">
        <title>Isolation of an actinomycete strain from pig manure.</title>
        <authorList>
            <person name="Gong T."/>
            <person name="Yu Z."/>
            <person name="An M."/>
            <person name="Wei C."/>
            <person name="Yang W."/>
            <person name="Liu L."/>
        </authorList>
    </citation>
    <scope>NUCLEOTIDE SEQUENCE [LARGE SCALE GENOMIC DNA]</scope>
    <source>
        <strain evidence="2 3">ZF39</strain>
    </source>
</reference>
<organism evidence="2 3">
    <name type="scientific">Ammonicoccus fulvus</name>
    <dbReference type="NCBI Taxonomy" id="3138240"/>
    <lineage>
        <taxon>Bacteria</taxon>
        <taxon>Bacillati</taxon>
        <taxon>Actinomycetota</taxon>
        <taxon>Actinomycetes</taxon>
        <taxon>Propionibacteriales</taxon>
        <taxon>Propionibacteriaceae</taxon>
        <taxon>Ammonicoccus</taxon>
    </lineage>
</organism>
<keyword evidence="1" id="KW-1133">Transmembrane helix</keyword>
<feature type="transmembrane region" description="Helical" evidence="1">
    <location>
        <begin position="63"/>
        <end position="82"/>
    </location>
</feature>
<dbReference type="RefSeq" id="WP_425309746.1">
    <property type="nucleotide sequence ID" value="NZ_CP154795.1"/>
</dbReference>
<sequence length="92" mass="10720">MIIDIVLWIYLAVLFARMILSWVPMFSPNWQPRGAVLVLAEAVYTLTDPPLRFLRKFIPSVRVGNIMLDLGFMILWLGVLVLRQLNYSLLMR</sequence>
<evidence type="ECO:0000256" key="1">
    <source>
        <dbReference type="SAM" id="Phobius"/>
    </source>
</evidence>
<dbReference type="Proteomes" id="UP001442841">
    <property type="component" value="Chromosome"/>
</dbReference>
<evidence type="ECO:0000313" key="2">
    <source>
        <dbReference type="EMBL" id="XAN08292.1"/>
    </source>
</evidence>
<keyword evidence="1" id="KW-0472">Membrane</keyword>
<keyword evidence="3" id="KW-1185">Reference proteome</keyword>
<protein>
    <submittedName>
        <fullName evidence="2">YggT family protein</fullName>
    </submittedName>
</protein>